<dbReference type="HOGENOM" id="CLU_811122_0_0_14"/>
<dbReference type="RefSeq" id="WP_020836018.1">
    <property type="nucleotide sequence ID" value="NC_021833.1"/>
</dbReference>
<gene>
    <name evidence="2" type="ORF">SDIMI_v3c00810</name>
</gene>
<keyword evidence="1" id="KW-0472">Membrane</keyword>
<evidence type="ECO:0000256" key="1">
    <source>
        <dbReference type="SAM" id="Phobius"/>
    </source>
</evidence>
<keyword evidence="3" id="KW-1185">Reference proteome</keyword>
<dbReference type="AlphaFoldDB" id="S5MIN8"/>
<name>S5MIN8_9MOLU</name>
<proteinExistence type="predicted"/>
<keyword evidence="1" id="KW-1133">Transmembrane helix</keyword>
<keyword evidence="1" id="KW-0812">Transmembrane</keyword>
<dbReference type="KEGG" id="sdi:SDIMI_v3c00810"/>
<evidence type="ECO:0000313" key="3">
    <source>
        <dbReference type="Proteomes" id="UP000014983"/>
    </source>
</evidence>
<reference evidence="2 3" key="1">
    <citation type="journal article" date="2013" name="Genome Biol. Evol.">
        <title>Comparison of metabolic capacities and inference of gene content evolution in mosquito-associated Spiroplasma diminutum and S. taiwanense.</title>
        <authorList>
            <person name="Lo W.S."/>
            <person name="Ku C."/>
            <person name="Chen L.L."/>
            <person name="Chang T.H."/>
            <person name="Kuo C.H."/>
        </authorList>
    </citation>
    <scope>NUCLEOTIDE SEQUENCE [LARGE SCALE GENOMIC DNA]</scope>
    <source>
        <strain evidence="2">CUAS-1</strain>
    </source>
</reference>
<dbReference type="Proteomes" id="UP000014983">
    <property type="component" value="Chromosome"/>
</dbReference>
<sequence length="337" mass="39089">MLDEILLNELKVIFGDDKNIIGKAAKNARSRNWARVIFIVFILIALLDLCAILILKNNKIAFTIIIPISLFGILLVFLTRLLLPKIRIRLSKNLNRYFGSDDRLKKIYEKYLTKQLEIYGIRDVKFYQLNFDSSCVRTSKSRNSYLSSLPAPSVKTDLNYISFIFNNKETIFRIDKPVLHSQAEYGESFSEKRNRRTSLISSIDNIFIKNEKLQQECYDLKIRIAGRFAGEYKTESIEFNNRYSTNLTSNDAAGPKFLTPIVLDTLSGLADIDFFSMGVNDRVYMQKVIISQEIYPIGIFDFTKLRNKKDVFELITKKMTLELDLIRRSLSYISTIR</sequence>
<dbReference type="InParanoid" id="S5MIN8"/>
<evidence type="ECO:0000313" key="2">
    <source>
        <dbReference type="EMBL" id="AGR41785.1"/>
    </source>
</evidence>
<evidence type="ECO:0008006" key="4">
    <source>
        <dbReference type="Google" id="ProtNLM"/>
    </source>
</evidence>
<protein>
    <recommendedName>
        <fullName evidence="4">DUF3137 domain-containing protein</fullName>
    </recommendedName>
</protein>
<dbReference type="OrthoDB" id="389768at2"/>
<feature type="transmembrane region" description="Helical" evidence="1">
    <location>
        <begin position="33"/>
        <end position="54"/>
    </location>
</feature>
<dbReference type="STRING" id="1276221.SDIMI_v3c00810"/>
<accession>S5MIN8</accession>
<feature type="transmembrane region" description="Helical" evidence="1">
    <location>
        <begin position="60"/>
        <end position="83"/>
    </location>
</feature>
<dbReference type="PATRIC" id="fig|1276221.3.peg.80"/>
<organism evidence="2 3">
    <name type="scientific">Spiroplasma diminutum CUAS-1</name>
    <dbReference type="NCBI Taxonomy" id="1276221"/>
    <lineage>
        <taxon>Bacteria</taxon>
        <taxon>Bacillati</taxon>
        <taxon>Mycoplasmatota</taxon>
        <taxon>Mollicutes</taxon>
        <taxon>Entomoplasmatales</taxon>
        <taxon>Spiroplasmataceae</taxon>
        <taxon>Spiroplasma</taxon>
    </lineage>
</organism>
<dbReference type="EMBL" id="CP005076">
    <property type="protein sequence ID" value="AGR41785.1"/>
    <property type="molecule type" value="Genomic_DNA"/>
</dbReference>